<protein>
    <submittedName>
        <fullName evidence="2">Uncharacterized protein</fullName>
    </submittedName>
</protein>
<keyword evidence="3" id="KW-1185">Reference proteome</keyword>
<feature type="region of interest" description="Disordered" evidence="1">
    <location>
        <begin position="26"/>
        <end position="54"/>
    </location>
</feature>
<comment type="caution">
    <text evidence="2">The sequence shown here is derived from an EMBL/GenBank/DDBJ whole genome shotgun (WGS) entry which is preliminary data.</text>
</comment>
<proteinExistence type="predicted"/>
<name>A0A371HP57_MUCPR</name>
<sequence length="84" mass="9762">MLLKYSRSSHDKSCIGFEKEKEMKEKPNIHYSNYRKFGQRPKGSPKPLRTTPKGSKKIWVPKKMIIPVVDVFNSRKKTLVMVPG</sequence>
<evidence type="ECO:0000313" key="3">
    <source>
        <dbReference type="Proteomes" id="UP000257109"/>
    </source>
</evidence>
<feature type="non-terminal residue" evidence="2">
    <location>
        <position position="1"/>
    </location>
</feature>
<evidence type="ECO:0000256" key="1">
    <source>
        <dbReference type="SAM" id="MobiDB-lite"/>
    </source>
</evidence>
<reference evidence="2" key="1">
    <citation type="submission" date="2018-05" db="EMBL/GenBank/DDBJ databases">
        <title>Draft genome of Mucuna pruriens seed.</title>
        <authorList>
            <person name="Nnadi N.E."/>
            <person name="Vos R."/>
            <person name="Hasami M.H."/>
            <person name="Devisetty U.K."/>
            <person name="Aguiy J.C."/>
        </authorList>
    </citation>
    <scope>NUCLEOTIDE SEQUENCE [LARGE SCALE GENOMIC DNA]</scope>
    <source>
        <strain evidence="2">JCA_2017</strain>
    </source>
</reference>
<evidence type="ECO:0000313" key="2">
    <source>
        <dbReference type="EMBL" id="RDY04464.1"/>
    </source>
</evidence>
<dbReference type="AlphaFoldDB" id="A0A371HP57"/>
<accession>A0A371HP57</accession>
<organism evidence="2 3">
    <name type="scientific">Mucuna pruriens</name>
    <name type="common">Velvet bean</name>
    <name type="synonym">Dolichos pruriens</name>
    <dbReference type="NCBI Taxonomy" id="157652"/>
    <lineage>
        <taxon>Eukaryota</taxon>
        <taxon>Viridiplantae</taxon>
        <taxon>Streptophyta</taxon>
        <taxon>Embryophyta</taxon>
        <taxon>Tracheophyta</taxon>
        <taxon>Spermatophyta</taxon>
        <taxon>Magnoliopsida</taxon>
        <taxon>eudicotyledons</taxon>
        <taxon>Gunneridae</taxon>
        <taxon>Pentapetalae</taxon>
        <taxon>rosids</taxon>
        <taxon>fabids</taxon>
        <taxon>Fabales</taxon>
        <taxon>Fabaceae</taxon>
        <taxon>Papilionoideae</taxon>
        <taxon>50 kb inversion clade</taxon>
        <taxon>NPAAA clade</taxon>
        <taxon>indigoferoid/millettioid clade</taxon>
        <taxon>Phaseoleae</taxon>
        <taxon>Mucuna</taxon>
    </lineage>
</organism>
<dbReference type="Proteomes" id="UP000257109">
    <property type="component" value="Unassembled WGS sequence"/>
</dbReference>
<dbReference type="EMBL" id="QJKJ01002077">
    <property type="protein sequence ID" value="RDY04464.1"/>
    <property type="molecule type" value="Genomic_DNA"/>
</dbReference>
<gene>
    <name evidence="2" type="ORF">CR513_11831</name>
</gene>